<keyword evidence="2" id="KW-1185">Reference proteome</keyword>
<dbReference type="EMBL" id="WHUW01000003">
    <property type="protein sequence ID" value="KAF8449491.1"/>
    <property type="molecule type" value="Genomic_DNA"/>
</dbReference>
<organism evidence="1 2">
    <name type="scientific">Boletus edulis BED1</name>
    <dbReference type="NCBI Taxonomy" id="1328754"/>
    <lineage>
        <taxon>Eukaryota</taxon>
        <taxon>Fungi</taxon>
        <taxon>Dikarya</taxon>
        <taxon>Basidiomycota</taxon>
        <taxon>Agaricomycotina</taxon>
        <taxon>Agaricomycetes</taxon>
        <taxon>Agaricomycetidae</taxon>
        <taxon>Boletales</taxon>
        <taxon>Boletineae</taxon>
        <taxon>Boletaceae</taxon>
        <taxon>Boletoideae</taxon>
        <taxon>Boletus</taxon>
    </lineage>
</organism>
<sequence>MSRISLFPQVYSSSTLLVYRVHWLRAKATKDRWTEEEEILKAEFQWTINFFQRKAEDWDRRSLCNQNTGLCGPASYAARQTAIYARLRDHCQMALESICPRRMVCRETGPC</sequence>
<gene>
    <name evidence="1" type="ORF">L210DRAFT_3389124</name>
</gene>
<reference evidence="1" key="1">
    <citation type="submission" date="2019-10" db="EMBL/GenBank/DDBJ databases">
        <authorList>
            <consortium name="DOE Joint Genome Institute"/>
            <person name="Kuo A."/>
            <person name="Miyauchi S."/>
            <person name="Kiss E."/>
            <person name="Drula E."/>
            <person name="Kohler A."/>
            <person name="Sanchez-Garcia M."/>
            <person name="Andreopoulos B."/>
            <person name="Barry K.W."/>
            <person name="Bonito G."/>
            <person name="Buee M."/>
            <person name="Carver A."/>
            <person name="Chen C."/>
            <person name="Cichocki N."/>
            <person name="Clum A."/>
            <person name="Culley D."/>
            <person name="Crous P.W."/>
            <person name="Fauchery L."/>
            <person name="Girlanda M."/>
            <person name="Hayes R."/>
            <person name="Keri Z."/>
            <person name="LaButti K."/>
            <person name="Lipzen A."/>
            <person name="Lombard V."/>
            <person name="Magnuson J."/>
            <person name="Maillard F."/>
            <person name="Morin E."/>
            <person name="Murat C."/>
            <person name="Nolan M."/>
            <person name="Ohm R."/>
            <person name="Pangilinan J."/>
            <person name="Pereira M."/>
            <person name="Perotto S."/>
            <person name="Peter M."/>
            <person name="Riley R."/>
            <person name="Sitrit Y."/>
            <person name="Stielow B."/>
            <person name="Szollosi G."/>
            <person name="Zifcakova L."/>
            <person name="Stursova M."/>
            <person name="Spatafora J.W."/>
            <person name="Tedersoo L."/>
            <person name="Vaario L.-M."/>
            <person name="Yamada A."/>
            <person name="Yan M."/>
            <person name="Wang P."/>
            <person name="Xu J."/>
            <person name="Bruns T."/>
            <person name="Baldrian P."/>
            <person name="Vilgalys R."/>
            <person name="Henrissat B."/>
            <person name="Grigoriev I.V."/>
            <person name="Hibbett D."/>
            <person name="Nagy L.G."/>
            <person name="Martin F.M."/>
        </authorList>
    </citation>
    <scope>NUCLEOTIDE SEQUENCE</scope>
    <source>
        <strain evidence="1">BED1</strain>
    </source>
</reference>
<name>A0AAD4GK23_BOLED</name>
<dbReference type="Proteomes" id="UP001194468">
    <property type="component" value="Unassembled WGS sequence"/>
</dbReference>
<comment type="caution">
    <text evidence="1">The sequence shown here is derived from an EMBL/GenBank/DDBJ whole genome shotgun (WGS) entry which is preliminary data.</text>
</comment>
<protein>
    <submittedName>
        <fullName evidence="1">Uncharacterized protein</fullName>
    </submittedName>
</protein>
<proteinExistence type="predicted"/>
<reference evidence="1" key="2">
    <citation type="journal article" date="2020" name="Nat. Commun.">
        <title>Large-scale genome sequencing of mycorrhizal fungi provides insights into the early evolution of symbiotic traits.</title>
        <authorList>
            <person name="Miyauchi S."/>
            <person name="Kiss E."/>
            <person name="Kuo A."/>
            <person name="Drula E."/>
            <person name="Kohler A."/>
            <person name="Sanchez-Garcia M."/>
            <person name="Morin E."/>
            <person name="Andreopoulos B."/>
            <person name="Barry K.W."/>
            <person name="Bonito G."/>
            <person name="Buee M."/>
            <person name="Carver A."/>
            <person name="Chen C."/>
            <person name="Cichocki N."/>
            <person name="Clum A."/>
            <person name="Culley D."/>
            <person name="Crous P.W."/>
            <person name="Fauchery L."/>
            <person name="Girlanda M."/>
            <person name="Hayes R.D."/>
            <person name="Keri Z."/>
            <person name="LaButti K."/>
            <person name="Lipzen A."/>
            <person name="Lombard V."/>
            <person name="Magnuson J."/>
            <person name="Maillard F."/>
            <person name="Murat C."/>
            <person name="Nolan M."/>
            <person name="Ohm R.A."/>
            <person name="Pangilinan J."/>
            <person name="Pereira M.F."/>
            <person name="Perotto S."/>
            <person name="Peter M."/>
            <person name="Pfister S."/>
            <person name="Riley R."/>
            <person name="Sitrit Y."/>
            <person name="Stielow J.B."/>
            <person name="Szollosi G."/>
            <person name="Zifcakova L."/>
            <person name="Stursova M."/>
            <person name="Spatafora J.W."/>
            <person name="Tedersoo L."/>
            <person name="Vaario L.M."/>
            <person name="Yamada A."/>
            <person name="Yan M."/>
            <person name="Wang P."/>
            <person name="Xu J."/>
            <person name="Bruns T."/>
            <person name="Baldrian P."/>
            <person name="Vilgalys R."/>
            <person name="Dunand C."/>
            <person name="Henrissat B."/>
            <person name="Grigoriev I.V."/>
            <person name="Hibbett D."/>
            <person name="Nagy L.G."/>
            <person name="Martin F.M."/>
        </authorList>
    </citation>
    <scope>NUCLEOTIDE SEQUENCE</scope>
    <source>
        <strain evidence="1">BED1</strain>
    </source>
</reference>
<accession>A0AAD4GK23</accession>
<evidence type="ECO:0000313" key="1">
    <source>
        <dbReference type="EMBL" id="KAF8449491.1"/>
    </source>
</evidence>
<dbReference type="AlphaFoldDB" id="A0AAD4GK23"/>
<evidence type="ECO:0000313" key="2">
    <source>
        <dbReference type="Proteomes" id="UP001194468"/>
    </source>
</evidence>